<feature type="compositionally biased region" description="Polar residues" evidence="2">
    <location>
        <begin position="8"/>
        <end position="18"/>
    </location>
</feature>
<dbReference type="Pfam" id="PF21530">
    <property type="entry name" value="Pif1_2B_dom"/>
    <property type="match status" value="1"/>
</dbReference>
<reference evidence="6" key="1">
    <citation type="journal article" date="2022" name="Int. J. Mol. Sci.">
        <title>Draft Genome of Tanacetum Coccineum: Genomic Comparison of Closely Related Tanacetum-Family Plants.</title>
        <authorList>
            <person name="Yamashiro T."/>
            <person name="Shiraishi A."/>
            <person name="Nakayama K."/>
            <person name="Satake H."/>
        </authorList>
    </citation>
    <scope>NUCLEOTIDE SEQUENCE</scope>
</reference>
<dbReference type="EMBL" id="BQNB010012714">
    <property type="protein sequence ID" value="GJT06993.1"/>
    <property type="molecule type" value="Genomic_DNA"/>
</dbReference>
<evidence type="ECO:0000256" key="1">
    <source>
        <dbReference type="RuleBase" id="RU363044"/>
    </source>
</evidence>
<comment type="cofactor">
    <cofactor evidence="1">
        <name>Mg(2+)</name>
        <dbReference type="ChEBI" id="CHEBI:18420"/>
    </cofactor>
</comment>
<keyword evidence="1" id="KW-0234">DNA repair</keyword>
<feature type="domain" description="Helitron helicase-like" evidence="4">
    <location>
        <begin position="489"/>
        <end position="573"/>
    </location>
</feature>
<gene>
    <name evidence="6" type="ORF">Tco_0841455</name>
</gene>
<sequence>MRGKKTNEFTNTGLTQLEKQPPDILTHTQAPGTLEALDNVRMHYASGCNVPSIGDPTSVFVLPFGGVSASEEMLNFLGVPSAFCPTDNTRLYLNVFQKCSEFCEGNLRRERTTTFRGIGAHRSVIVRQTTAVSSSNFIHINGIRNAGPSTLLGGRNARGNSEVSLTTGEATCSRDVRNTGPSTSLAGRNTRDRLFKCFNNRGIRGRPSINVRQTATVCPFNFIHDNDVRNTGPSILRGRRNTCANPKVSLTTGEATCSRDDSNTGTSTSRGGRNTCVNPGVSLTTTEATYSSGISRRRSVRRRSSTRGPTVGSSSAAGPGTSYTYTDFGDSDQCCHSCGASFWYGERLKGHSHNQWPEYHLSKIDESINAGRGPYVFKVSGQIYHWIGSLCLPPGEALIFLQLYIYDTDNEVENRMRHFGGIHNSDLDPQMVEGLIHFLDAYTELVQLFRTTRDKCRELDIPEFKIRLYNGQGAHGYTSTKSGFSYTKKKLGNPSFFITFTCNVNWLEIKRFMAQYPELTASDRADVVCRIFEQKIQSFVTFLKEERRFRNVIGVLYIVKFQKQGLPHCHTLLWVDSESKIKSAEDVDQYISGELPDPRVDLDGYNIVSEMMMHGPCGAANFNASCMKGDKPMGESSTEATPSLEMVDEIQNYVEGHFILHLQDMQRITFRDRDRLRSVVDLPGKKNTTLTEWFAYNASNEMGRHLSYLKFPSEFVWHSDSKSWPPQRNSKSSIGPACEALGLLGNDREWETVLEEACVSVTSEQLRFMSQDIPKKVSEKVQIPNYHLNSDSLQGYTLYELEIILNNYGKSLQSFGLPPPPADLLEQLANRLLIEERNCNREELIQLKNDTVPRLNADQKAIYDLIINADENSRQKLIFVYDHGGIGITSLFLPSGSTAHSRFKLPLELTEESLCRIKKNTQLGKLLADTNLIIWDEAPMNDRHCFEALDRSLRDIVNIHPLYLEIDIPATDCLTLDEQGILKLINFIYDQSTLHTPSAMALQQKAIVCPKNEIAVIINSKVLDMVPGESTSYTSQDEATPTKNDRAKTEMLYPVEHLNTLKLLGFPPRHLELKVGAPVMLLRNVNLTGGYVMVQG</sequence>
<accession>A0ABQ5B0B4</accession>
<dbReference type="InterPro" id="IPR049163">
    <property type="entry name" value="Pif1-like_2B_dom"/>
</dbReference>
<dbReference type="Gene3D" id="3.40.50.300">
    <property type="entry name" value="P-loop containing nucleotide triphosphate hydrolases"/>
    <property type="match status" value="1"/>
</dbReference>
<evidence type="ECO:0000313" key="7">
    <source>
        <dbReference type="Proteomes" id="UP001151760"/>
    </source>
</evidence>
<comment type="catalytic activity">
    <reaction evidence="1">
        <text>ATP + H2O = ADP + phosphate + H(+)</text>
        <dbReference type="Rhea" id="RHEA:13065"/>
        <dbReference type="ChEBI" id="CHEBI:15377"/>
        <dbReference type="ChEBI" id="CHEBI:15378"/>
        <dbReference type="ChEBI" id="CHEBI:30616"/>
        <dbReference type="ChEBI" id="CHEBI:43474"/>
        <dbReference type="ChEBI" id="CHEBI:456216"/>
        <dbReference type="EC" id="5.6.2.3"/>
    </reaction>
</comment>
<feature type="region of interest" description="Disordered" evidence="2">
    <location>
        <begin position="1"/>
        <end position="24"/>
    </location>
</feature>
<dbReference type="InterPro" id="IPR025476">
    <property type="entry name" value="Helitron_helicase-like"/>
</dbReference>
<feature type="compositionally biased region" description="Low complexity" evidence="2">
    <location>
        <begin position="263"/>
        <end position="275"/>
    </location>
</feature>
<keyword evidence="7" id="KW-1185">Reference proteome</keyword>
<protein>
    <recommendedName>
        <fullName evidence="1">ATP-dependent DNA helicase</fullName>
        <ecNumber evidence="1">5.6.2.3</ecNumber>
    </recommendedName>
</protein>
<dbReference type="PANTHER" id="PTHR10492:SF96">
    <property type="entry name" value="ATP-DEPENDENT DNA HELICASE"/>
    <property type="match status" value="1"/>
</dbReference>
<feature type="domain" description="DNA helicase Pif1-like 2B" evidence="5">
    <location>
        <begin position="1056"/>
        <end position="1090"/>
    </location>
</feature>
<evidence type="ECO:0000256" key="2">
    <source>
        <dbReference type="SAM" id="MobiDB-lite"/>
    </source>
</evidence>
<feature type="region of interest" description="Disordered" evidence="2">
    <location>
        <begin position="254"/>
        <end position="319"/>
    </location>
</feature>
<keyword evidence="1" id="KW-0378">Hydrolase</keyword>
<organism evidence="6 7">
    <name type="scientific">Tanacetum coccineum</name>
    <dbReference type="NCBI Taxonomy" id="301880"/>
    <lineage>
        <taxon>Eukaryota</taxon>
        <taxon>Viridiplantae</taxon>
        <taxon>Streptophyta</taxon>
        <taxon>Embryophyta</taxon>
        <taxon>Tracheophyta</taxon>
        <taxon>Spermatophyta</taxon>
        <taxon>Magnoliopsida</taxon>
        <taxon>eudicotyledons</taxon>
        <taxon>Gunneridae</taxon>
        <taxon>Pentapetalae</taxon>
        <taxon>asterids</taxon>
        <taxon>campanulids</taxon>
        <taxon>Asterales</taxon>
        <taxon>Asteraceae</taxon>
        <taxon>Asteroideae</taxon>
        <taxon>Anthemideae</taxon>
        <taxon>Anthemidinae</taxon>
        <taxon>Tanacetum</taxon>
    </lineage>
</organism>
<keyword evidence="1" id="KW-0547">Nucleotide-binding</keyword>
<dbReference type="Proteomes" id="UP001151760">
    <property type="component" value="Unassembled WGS sequence"/>
</dbReference>
<dbReference type="Pfam" id="PF14214">
    <property type="entry name" value="Helitron_like_N"/>
    <property type="match status" value="1"/>
</dbReference>
<feature type="compositionally biased region" description="Basic residues" evidence="2">
    <location>
        <begin position="295"/>
        <end position="305"/>
    </location>
</feature>
<name>A0ABQ5B0B4_9ASTR</name>
<comment type="similarity">
    <text evidence="1">Belongs to the helicase family.</text>
</comment>
<dbReference type="Pfam" id="PF05970">
    <property type="entry name" value="PIF1"/>
    <property type="match status" value="1"/>
</dbReference>
<keyword evidence="1" id="KW-0067">ATP-binding</keyword>
<dbReference type="EC" id="5.6.2.3" evidence="1"/>
<proteinExistence type="inferred from homology"/>
<keyword evidence="1 6" id="KW-0347">Helicase</keyword>
<reference evidence="6" key="2">
    <citation type="submission" date="2022-01" db="EMBL/GenBank/DDBJ databases">
        <authorList>
            <person name="Yamashiro T."/>
            <person name="Shiraishi A."/>
            <person name="Satake H."/>
            <person name="Nakayama K."/>
        </authorList>
    </citation>
    <scope>NUCLEOTIDE SEQUENCE</scope>
</reference>
<dbReference type="InterPro" id="IPR010285">
    <property type="entry name" value="DNA_helicase_pif1-like_DEAD"/>
</dbReference>
<evidence type="ECO:0000313" key="6">
    <source>
        <dbReference type="EMBL" id="GJT06993.1"/>
    </source>
</evidence>
<keyword evidence="1" id="KW-0233">DNA recombination</keyword>
<feature type="compositionally biased region" description="Polar residues" evidence="2">
    <location>
        <begin position="281"/>
        <end position="290"/>
    </location>
</feature>
<comment type="caution">
    <text evidence="6">The sequence shown here is derived from an EMBL/GenBank/DDBJ whole genome shotgun (WGS) entry which is preliminary data.</text>
</comment>
<evidence type="ECO:0000259" key="5">
    <source>
        <dbReference type="Pfam" id="PF21530"/>
    </source>
</evidence>
<feature type="domain" description="DNA helicase Pif1-like DEAD-box helicase" evidence="3">
    <location>
        <begin position="887"/>
        <end position="958"/>
    </location>
</feature>
<evidence type="ECO:0000259" key="4">
    <source>
        <dbReference type="Pfam" id="PF14214"/>
    </source>
</evidence>
<dbReference type="InterPro" id="IPR027417">
    <property type="entry name" value="P-loop_NTPase"/>
</dbReference>
<keyword evidence="1" id="KW-0227">DNA damage</keyword>
<feature type="compositionally biased region" description="Low complexity" evidence="2">
    <location>
        <begin position="306"/>
        <end position="315"/>
    </location>
</feature>
<dbReference type="GO" id="GO:0004386">
    <property type="term" value="F:helicase activity"/>
    <property type="evidence" value="ECO:0007669"/>
    <property type="project" value="UniProtKB-KW"/>
</dbReference>
<evidence type="ECO:0000259" key="3">
    <source>
        <dbReference type="Pfam" id="PF05970"/>
    </source>
</evidence>
<dbReference type="PANTHER" id="PTHR10492">
    <property type="match status" value="1"/>
</dbReference>